<dbReference type="Pfam" id="PF07187">
    <property type="entry name" value="DUF1405"/>
    <property type="match status" value="1"/>
</dbReference>
<feature type="transmembrane region" description="Helical" evidence="1">
    <location>
        <begin position="76"/>
        <end position="98"/>
    </location>
</feature>
<organism evidence="2 3">
    <name type="scientific">Gottfriedia solisilvae</name>
    <dbReference type="NCBI Taxonomy" id="1516104"/>
    <lineage>
        <taxon>Bacteria</taxon>
        <taxon>Bacillati</taxon>
        <taxon>Bacillota</taxon>
        <taxon>Bacilli</taxon>
        <taxon>Bacillales</taxon>
        <taxon>Bacillaceae</taxon>
        <taxon>Gottfriedia</taxon>
    </lineage>
</organism>
<dbReference type="PANTHER" id="PTHR40042:SF1">
    <property type="entry name" value="DUF1405 DOMAIN-CONTAINING PROTEIN"/>
    <property type="match status" value="1"/>
</dbReference>
<feature type="transmembrane region" description="Helical" evidence="1">
    <location>
        <begin position="42"/>
        <end position="64"/>
    </location>
</feature>
<dbReference type="Proteomes" id="UP000626244">
    <property type="component" value="Unassembled WGS sequence"/>
</dbReference>
<keyword evidence="1" id="KW-0472">Membrane</keyword>
<sequence>MNILYSLMRLRSSLIALFIVNVLGTIYGYYWYKSQLIETPSWLRIVVPDSPTASLFFCFVLLLWIFRKQNGLIEALAYVSLVKYGIWAVAMNGAVLYIDGGLDKIAYMLIFSHGCMALQAILYAPMFKVKRWHLALASIWILQDLIFDYVFGTMPTYHMLGFYIDWIALFTFWLSIFVILIAYFQLIFKNRASI</sequence>
<evidence type="ECO:0000256" key="1">
    <source>
        <dbReference type="SAM" id="Phobius"/>
    </source>
</evidence>
<keyword evidence="1" id="KW-0812">Transmembrane</keyword>
<evidence type="ECO:0000313" key="3">
    <source>
        <dbReference type="Proteomes" id="UP000626244"/>
    </source>
</evidence>
<dbReference type="AlphaFoldDB" id="A0A8J3EXI7"/>
<feature type="transmembrane region" description="Helical" evidence="1">
    <location>
        <begin position="12"/>
        <end position="30"/>
    </location>
</feature>
<keyword evidence="1" id="KW-1133">Transmembrane helix</keyword>
<feature type="transmembrane region" description="Helical" evidence="1">
    <location>
        <begin position="132"/>
        <end position="151"/>
    </location>
</feature>
<gene>
    <name evidence="2" type="primary">ypjA</name>
    <name evidence="2" type="ORF">GCM10007380_12080</name>
</gene>
<dbReference type="EMBL" id="BMHB01000001">
    <property type="protein sequence ID" value="GGI12271.1"/>
    <property type="molecule type" value="Genomic_DNA"/>
</dbReference>
<proteinExistence type="predicted"/>
<evidence type="ECO:0000313" key="2">
    <source>
        <dbReference type="EMBL" id="GGI12271.1"/>
    </source>
</evidence>
<comment type="caution">
    <text evidence="2">The sequence shown here is derived from an EMBL/GenBank/DDBJ whole genome shotgun (WGS) entry which is preliminary data.</text>
</comment>
<keyword evidence="3" id="KW-1185">Reference proteome</keyword>
<reference evidence="3" key="1">
    <citation type="journal article" date="2019" name="Int. J. Syst. Evol. Microbiol.">
        <title>The Global Catalogue of Microorganisms (GCM) 10K type strain sequencing project: providing services to taxonomists for standard genome sequencing and annotation.</title>
        <authorList>
            <consortium name="The Broad Institute Genomics Platform"/>
            <consortium name="The Broad Institute Genome Sequencing Center for Infectious Disease"/>
            <person name="Wu L."/>
            <person name="Ma J."/>
        </authorList>
    </citation>
    <scope>NUCLEOTIDE SEQUENCE [LARGE SCALE GENOMIC DNA]</scope>
    <source>
        <strain evidence="3">CGMCC 1.14993</strain>
    </source>
</reference>
<protein>
    <submittedName>
        <fullName evidence="2">Membrane protein</fullName>
    </submittedName>
</protein>
<feature type="transmembrane region" description="Helical" evidence="1">
    <location>
        <begin position="104"/>
        <end position="125"/>
    </location>
</feature>
<name>A0A8J3EXI7_9BACI</name>
<accession>A0A8J3EXI7</accession>
<dbReference type="PANTHER" id="PTHR40042">
    <property type="entry name" value="HYPOTHETICAL MEMBRANE SPANNING PROTEIN"/>
    <property type="match status" value="1"/>
</dbReference>
<dbReference type="InterPro" id="IPR009845">
    <property type="entry name" value="DUF1405"/>
</dbReference>
<feature type="transmembrane region" description="Helical" evidence="1">
    <location>
        <begin position="163"/>
        <end position="188"/>
    </location>
</feature>